<name>A0A413X8Q2_BACUN</name>
<dbReference type="RefSeq" id="WP_117881202.1">
    <property type="nucleotide sequence ID" value="NZ_QRLB01000006.1"/>
</dbReference>
<dbReference type="Pfam" id="PF13148">
    <property type="entry name" value="DUF3987"/>
    <property type="match status" value="1"/>
</dbReference>
<evidence type="ECO:0000313" key="2">
    <source>
        <dbReference type="Proteomes" id="UP000286114"/>
    </source>
</evidence>
<sequence>MNSKLTAEGIMGAAMRMGAELSGGEFPISVFPHKIQRIITELHASQGYPIDYIAAAMLSALAVSIGNSHLAQVKRGWVESPILYMALIGRPGANKSHPLSFAFHPFIEHDYRHNKEYQEQYAEYERTMSMTKKERLEAGKDEFPTPPKRSRFLVSDITPEGLSLIHAQNLRGLCLWSDELSAWFKNFNRYNNGSEEQFWLSVFNAKPTISDRKSSQSSIFIKRPYISVVGTIQQKILGELGKGERASNGFIDRILFVMPQSVQKSRWSDRETPEELEQEWQRIINRLIEQESEFNEQGELQSHHLPFREAAKRELYAWQHDNARKCDLESNEALLGIYCKLEIYIIRFALIIQLARWTCGECDKEAIDIESVRRAIELAEYFRTTAIRVQTSIGNEQLNELHRTIYHHLPQRFTTAEGIALAESYGMKEHAFKMMLKRHLGTLFKKINHGEYSK</sequence>
<gene>
    <name evidence="1" type="ORF">DW873_10770</name>
</gene>
<dbReference type="AlphaFoldDB" id="A0A413X8Q2"/>
<reference evidence="1 2" key="1">
    <citation type="submission" date="2018-08" db="EMBL/GenBank/DDBJ databases">
        <title>A genome reference for cultivated species of the human gut microbiota.</title>
        <authorList>
            <person name="Zou Y."/>
            <person name="Xue W."/>
            <person name="Luo G."/>
        </authorList>
    </citation>
    <scope>NUCLEOTIDE SEQUENCE [LARGE SCALE GENOMIC DNA]</scope>
    <source>
        <strain evidence="1 2">AM39-1</strain>
    </source>
</reference>
<accession>A0A413X8Q2</accession>
<comment type="caution">
    <text evidence="1">The sequence shown here is derived from an EMBL/GenBank/DDBJ whole genome shotgun (WGS) entry which is preliminary data.</text>
</comment>
<organism evidence="1 2">
    <name type="scientific">Bacteroides uniformis</name>
    <dbReference type="NCBI Taxonomy" id="820"/>
    <lineage>
        <taxon>Bacteria</taxon>
        <taxon>Pseudomonadati</taxon>
        <taxon>Bacteroidota</taxon>
        <taxon>Bacteroidia</taxon>
        <taxon>Bacteroidales</taxon>
        <taxon>Bacteroidaceae</taxon>
        <taxon>Bacteroides</taxon>
    </lineage>
</organism>
<dbReference type="Proteomes" id="UP000286114">
    <property type="component" value="Unassembled WGS sequence"/>
</dbReference>
<dbReference type="EMBL" id="QSHA01000007">
    <property type="protein sequence ID" value="RHB72977.1"/>
    <property type="molecule type" value="Genomic_DNA"/>
</dbReference>
<dbReference type="InterPro" id="IPR025048">
    <property type="entry name" value="DUF3987"/>
</dbReference>
<proteinExistence type="predicted"/>
<evidence type="ECO:0000313" key="1">
    <source>
        <dbReference type="EMBL" id="RHB72977.1"/>
    </source>
</evidence>
<protein>
    <submittedName>
        <fullName evidence="1">DUF3987 domain-containing protein</fullName>
    </submittedName>
</protein>